<dbReference type="AlphaFoldDB" id="A0A8T0VKY4"/>
<dbReference type="Proteomes" id="UP000823388">
    <property type="component" value="Chromosome 2N"/>
</dbReference>
<keyword evidence="3" id="KW-1185">Reference proteome</keyword>
<proteinExistence type="predicted"/>
<accession>A0A8T0VKY4</accession>
<reference evidence="2" key="1">
    <citation type="submission" date="2020-05" db="EMBL/GenBank/DDBJ databases">
        <title>WGS assembly of Panicum virgatum.</title>
        <authorList>
            <person name="Lovell J.T."/>
            <person name="Jenkins J."/>
            <person name="Shu S."/>
            <person name="Juenger T.E."/>
            <person name="Schmutz J."/>
        </authorList>
    </citation>
    <scope>NUCLEOTIDE SEQUENCE</scope>
    <source>
        <strain evidence="2">AP13</strain>
    </source>
</reference>
<sequence length="228" mass="24084">MGEVSLSLRTRGAPPLLATPGAPPLPSSLPGHCAPPLLPPRPLRPSPPPSPQPRSCAVWTGLAAANSRRRRGGRTAGLARSAGATASRLRPSRGERGPASALWASARGRRCGSVSLLSLSPSLSVWWRAAGRRAAALSGGLDGRRRGWADLAAWSSAPRGDGGAGQIRWPRAPPVAAAAGSGSLDVRLWRWWHPPRASPRRRQLLQAQRRRTSGGGWRGAEGLRADFY</sequence>
<feature type="compositionally biased region" description="Pro residues" evidence="1">
    <location>
        <begin position="36"/>
        <end position="52"/>
    </location>
</feature>
<dbReference type="EMBL" id="CM029040">
    <property type="protein sequence ID" value="KAG2632369.1"/>
    <property type="molecule type" value="Genomic_DNA"/>
</dbReference>
<comment type="caution">
    <text evidence="2">The sequence shown here is derived from an EMBL/GenBank/DDBJ whole genome shotgun (WGS) entry which is preliminary data.</text>
</comment>
<feature type="region of interest" description="Disordered" evidence="1">
    <location>
        <begin position="1"/>
        <end position="101"/>
    </location>
</feature>
<feature type="compositionally biased region" description="Low complexity" evidence="1">
    <location>
        <begin position="76"/>
        <end position="89"/>
    </location>
</feature>
<evidence type="ECO:0000313" key="2">
    <source>
        <dbReference type="EMBL" id="KAG2632369.1"/>
    </source>
</evidence>
<protein>
    <submittedName>
        <fullName evidence="2">Uncharacterized protein</fullName>
    </submittedName>
</protein>
<name>A0A8T0VKY4_PANVG</name>
<evidence type="ECO:0000256" key="1">
    <source>
        <dbReference type="SAM" id="MobiDB-lite"/>
    </source>
</evidence>
<evidence type="ECO:0000313" key="3">
    <source>
        <dbReference type="Proteomes" id="UP000823388"/>
    </source>
</evidence>
<organism evidence="2 3">
    <name type="scientific">Panicum virgatum</name>
    <name type="common">Blackwell switchgrass</name>
    <dbReference type="NCBI Taxonomy" id="38727"/>
    <lineage>
        <taxon>Eukaryota</taxon>
        <taxon>Viridiplantae</taxon>
        <taxon>Streptophyta</taxon>
        <taxon>Embryophyta</taxon>
        <taxon>Tracheophyta</taxon>
        <taxon>Spermatophyta</taxon>
        <taxon>Magnoliopsida</taxon>
        <taxon>Liliopsida</taxon>
        <taxon>Poales</taxon>
        <taxon>Poaceae</taxon>
        <taxon>PACMAD clade</taxon>
        <taxon>Panicoideae</taxon>
        <taxon>Panicodae</taxon>
        <taxon>Paniceae</taxon>
        <taxon>Panicinae</taxon>
        <taxon>Panicum</taxon>
        <taxon>Panicum sect. Hiantes</taxon>
    </lineage>
</organism>
<gene>
    <name evidence="2" type="ORF">PVAP13_2NG079892</name>
</gene>